<sequence length="727" mass="80441">MASPEIFAEIFNTAPVGSYLLSPTRDAIILAVNDAFLKASTLRREEMVGRSLFDVFPHNEADPEDTGVEALRQSIARAIETGEPQTLPLQRFPLWVTTDDGKTRYEERFWSAVNTPIFNSEGTLLCVSHTTIYGAVARNGLPIHAQREASQLGRWFDIYAFRPDAATPHQVGVLFSDITEQREDEQRLVASERNARSAAREALDATRRLDAVLEAAPIGIVVSDRGGAIERVNRSFAQFWGENHPRPQNIEDFEMWKGRWADHSDRHGHTLTAHEWTTARVLNGEAAARDIVSIESFDDPPNRRTLLSTGAPIRDDHGAIVGAVVAQLDITDRVNAEEELRLADRRKDEFLAMLSHELRNPLSPIASAAELMRVAPNDARRVSKSCEIISRQVKHMTGLIDDLLDVSRVTQGLINLNVEVLDANRVAADAIEQVRPIIERKRHRLSLRTSSTAALVRADEKRLTQVFVNLLSNAAKYTPEAGVIDFTVSLNDDCVKAVVADNGIGMTPEIAARAFDLFAQGERSSDRSQGGLGIGLALVKSLVQLHGGTVTAYSAGPGEGSTFVVCLKQAETSNVQRNDKTDNSLELPVLSRLRVLIVDDNPDASETLAMLMQTLGNEVRVAANGNGALKEVEQWNPDVCLLDIGLPDMDGYQLASKLRRRPETARKVLIAVTGYGLQQDKEKAIAAGFDHHFVKPLDVRRLFFPAWRCRFARGSRIEHHRPTGELR</sequence>
<dbReference type="AlphaFoldDB" id="A0A656QMS3"/>
<dbReference type="SUPFAM" id="SSF55785">
    <property type="entry name" value="PYP-like sensor domain (PAS domain)"/>
    <property type="match status" value="2"/>
</dbReference>
<dbReference type="FunFam" id="1.10.287.130:FF:000001">
    <property type="entry name" value="Two-component sensor histidine kinase"/>
    <property type="match status" value="1"/>
</dbReference>
<evidence type="ECO:0000256" key="1">
    <source>
        <dbReference type="ARBA" id="ARBA00000085"/>
    </source>
</evidence>
<evidence type="ECO:0000259" key="10">
    <source>
        <dbReference type="PROSITE" id="PS50109"/>
    </source>
</evidence>
<feature type="domain" description="PAC" evidence="12">
    <location>
        <begin position="287"/>
        <end position="342"/>
    </location>
</feature>
<organism evidence="13 14">
    <name type="scientific">Caballeronia zhejiangensis</name>
    <dbReference type="NCBI Taxonomy" id="871203"/>
    <lineage>
        <taxon>Bacteria</taxon>
        <taxon>Pseudomonadati</taxon>
        <taxon>Pseudomonadota</taxon>
        <taxon>Betaproteobacteria</taxon>
        <taxon>Burkholderiales</taxon>
        <taxon>Burkholderiaceae</taxon>
        <taxon>Caballeronia</taxon>
    </lineage>
</organism>
<dbReference type="CDD" id="cd17580">
    <property type="entry name" value="REC_2_DhkD-like"/>
    <property type="match status" value="1"/>
</dbReference>
<feature type="modified residue" description="4-aspartylphosphate" evidence="9">
    <location>
        <position position="643"/>
    </location>
</feature>
<evidence type="ECO:0000256" key="2">
    <source>
        <dbReference type="ARBA" id="ARBA00004429"/>
    </source>
</evidence>
<dbReference type="EC" id="2.7.13.3" evidence="3"/>
<dbReference type="Proteomes" id="UP000027451">
    <property type="component" value="Unassembled WGS sequence"/>
</dbReference>
<dbReference type="InterPro" id="IPR000700">
    <property type="entry name" value="PAS-assoc_C"/>
</dbReference>
<dbReference type="InterPro" id="IPR036890">
    <property type="entry name" value="HATPase_C_sf"/>
</dbReference>
<dbReference type="SMART" id="SM00448">
    <property type="entry name" value="REC"/>
    <property type="match status" value="1"/>
</dbReference>
<evidence type="ECO:0000256" key="5">
    <source>
        <dbReference type="ARBA" id="ARBA00022679"/>
    </source>
</evidence>
<dbReference type="InterPro" id="IPR003661">
    <property type="entry name" value="HisK_dim/P_dom"/>
</dbReference>
<dbReference type="Pfam" id="PF00512">
    <property type="entry name" value="HisKA"/>
    <property type="match status" value="1"/>
</dbReference>
<dbReference type="PROSITE" id="PS50113">
    <property type="entry name" value="PAC"/>
    <property type="match status" value="1"/>
</dbReference>
<dbReference type="SUPFAM" id="SSF52172">
    <property type="entry name" value="CheY-like"/>
    <property type="match status" value="1"/>
</dbReference>
<dbReference type="FunFam" id="3.30.565.10:FF:000006">
    <property type="entry name" value="Sensor histidine kinase WalK"/>
    <property type="match status" value="1"/>
</dbReference>
<dbReference type="PROSITE" id="PS50110">
    <property type="entry name" value="RESPONSE_REGULATORY"/>
    <property type="match status" value="1"/>
</dbReference>
<dbReference type="PANTHER" id="PTHR43047:SF72">
    <property type="entry name" value="OSMOSENSING HISTIDINE PROTEIN KINASE SLN1"/>
    <property type="match status" value="1"/>
</dbReference>
<dbReference type="RefSeq" id="WP_051996446.1">
    <property type="nucleotide sequence ID" value="NZ_JFHD01000004.1"/>
</dbReference>
<evidence type="ECO:0000256" key="4">
    <source>
        <dbReference type="ARBA" id="ARBA00022553"/>
    </source>
</evidence>
<evidence type="ECO:0000313" key="14">
    <source>
        <dbReference type="Proteomes" id="UP000027451"/>
    </source>
</evidence>
<evidence type="ECO:0000259" key="11">
    <source>
        <dbReference type="PROSITE" id="PS50110"/>
    </source>
</evidence>
<dbReference type="InterPro" id="IPR003594">
    <property type="entry name" value="HATPase_dom"/>
</dbReference>
<dbReference type="InterPro" id="IPR035965">
    <property type="entry name" value="PAS-like_dom_sf"/>
</dbReference>
<dbReference type="GO" id="GO:0006355">
    <property type="term" value="P:regulation of DNA-templated transcription"/>
    <property type="evidence" value="ECO:0007669"/>
    <property type="project" value="InterPro"/>
</dbReference>
<dbReference type="PRINTS" id="PR00344">
    <property type="entry name" value="BCTRLSENSOR"/>
</dbReference>
<keyword evidence="7" id="KW-0902">Two-component regulatory system</keyword>
<feature type="domain" description="Histidine kinase" evidence="10">
    <location>
        <begin position="353"/>
        <end position="571"/>
    </location>
</feature>
<dbReference type="InterPro" id="IPR000014">
    <property type="entry name" value="PAS"/>
</dbReference>
<dbReference type="InterPro" id="IPR011006">
    <property type="entry name" value="CheY-like_superfamily"/>
</dbReference>
<keyword evidence="14" id="KW-1185">Reference proteome</keyword>
<dbReference type="SUPFAM" id="SSF47384">
    <property type="entry name" value="Homodimeric domain of signal transducing histidine kinase"/>
    <property type="match status" value="1"/>
</dbReference>
<dbReference type="GO" id="GO:0009927">
    <property type="term" value="F:histidine phosphotransfer kinase activity"/>
    <property type="evidence" value="ECO:0007669"/>
    <property type="project" value="TreeGrafter"/>
</dbReference>
<dbReference type="Pfam" id="PF13188">
    <property type="entry name" value="PAS_8"/>
    <property type="match status" value="1"/>
</dbReference>
<evidence type="ECO:0000259" key="12">
    <source>
        <dbReference type="PROSITE" id="PS50113"/>
    </source>
</evidence>
<dbReference type="EMBL" id="JFHD01000004">
    <property type="protein sequence ID" value="KDR32022.1"/>
    <property type="molecule type" value="Genomic_DNA"/>
</dbReference>
<dbReference type="GO" id="GO:0005886">
    <property type="term" value="C:plasma membrane"/>
    <property type="evidence" value="ECO:0007669"/>
    <property type="project" value="UniProtKB-SubCell"/>
</dbReference>
<keyword evidence="5" id="KW-0808">Transferase</keyword>
<accession>A0A656QMS3</accession>
<dbReference type="CDD" id="cd00130">
    <property type="entry name" value="PAS"/>
    <property type="match status" value="1"/>
</dbReference>
<dbReference type="Pfam" id="PF00072">
    <property type="entry name" value="Response_reg"/>
    <property type="match status" value="1"/>
</dbReference>
<dbReference type="SMART" id="SM00387">
    <property type="entry name" value="HATPase_c"/>
    <property type="match status" value="1"/>
</dbReference>
<evidence type="ECO:0000256" key="9">
    <source>
        <dbReference type="PROSITE-ProRule" id="PRU00169"/>
    </source>
</evidence>
<evidence type="ECO:0000313" key="13">
    <source>
        <dbReference type="EMBL" id="KDR32022.1"/>
    </source>
</evidence>
<evidence type="ECO:0000256" key="8">
    <source>
        <dbReference type="ARBA" id="ARBA00023136"/>
    </source>
</evidence>
<dbReference type="Gene3D" id="3.30.450.20">
    <property type="entry name" value="PAS domain"/>
    <property type="match status" value="2"/>
</dbReference>
<feature type="domain" description="Response regulatory" evidence="11">
    <location>
        <begin position="594"/>
        <end position="710"/>
    </location>
</feature>
<dbReference type="SUPFAM" id="SSF55874">
    <property type="entry name" value="ATPase domain of HSP90 chaperone/DNA topoisomerase II/histidine kinase"/>
    <property type="match status" value="1"/>
</dbReference>
<dbReference type="InterPro" id="IPR004358">
    <property type="entry name" value="Sig_transdc_His_kin-like_C"/>
</dbReference>
<dbReference type="GO" id="GO:0000155">
    <property type="term" value="F:phosphorelay sensor kinase activity"/>
    <property type="evidence" value="ECO:0007669"/>
    <property type="project" value="InterPro"/>
</dbReference>
<keyword evidence="8" id="KW-0472">Membrane</keyword>
<dbReference type="Gene3D" id="3.30.565.10">
    <property type="entry name" value="Histidine kinase-like ATPase, C-terminal domain"/>
    <property type="match status" value="1"/>
</dbReference>
<evidence type="ECO:0000256" key="3">
    <source>
        <dbReference type="ARBA" id="ARBA00012438"/>
    </source>
</evidence>
<dbReference type="SMART" id="SM00091">
    <property type="entry name" value="PAS"/>
    <property type="match status" value="2"/>
</dbReference>
<dbReference type="Gene3D" id="3.40.50.2300">
    <property type="match status" value="1"/>
</dbReference>
<name>A0A656QMS3_9BURK</name>
<dbReference type="PANTHER" id="PTHR43047">
    <property type="entry name" value="TWO-COMPONENT HISTIDINE PROTEIN KINASE"/>
    <property type="match status" value="1"/>
</dbReference>
<evidence type="ECO:0000256" key="6">
    <source>
        <dbReference type="ARBA" id="ARBA00022777"/>
    </source>
</evidence>
<dbReference type="CDD" id="cd00075">
    <property type="entry name" value="HATPase"/>
    <property type="match status" value="1"/>
</dbReference>
<dbReference type="PROSITE" id="PS50109">
    <property type="entry name" value="HIS_KIN"/>
    <property type="match status" value="1"/>
</dbReference>
<dbReference type="InterPro" id="IPR005467">
    <property type="entry name" value="His_kinase_dom"/>
</dbReference>
<keyword evidence="4 9" id="KW-0597">Phosphoprotein</keyword>
<protein>
    <recommendedName>
        <fullName evidence="3">histidine kinase</fullName>
        <ecNumber evidence="3">2.7.13.3</ecNumber>
    </recommendedName>
</protein>
<comment type="subcellular location">
    <subcellularLocation>
        <location evidence="2">Cell inner membrane</location>
        <topology evidence="2">Multi-pass membrane protein</topology>
    </subcellularLocation>
</comment>
<reference evidence="13 14" key="1">
    <citation type="submission" date="2014-03" db="EMBL/GenBank/DDBJ databases">
        <title>Draft Genome Sequences of Four Burkholderia Strains.</title>
        <authorList>
            <person name="Liu X.Y."/>
            <person name="Li C.X."/>
            <person name="Xu J.H."/>
        </authorList>
    </citation>
    <scope>NUCLEOTIDE SEQUENCE [LARGE SCALE GENOMIC DNA]</scope>
    <source>
        <strain evidence="13 14">OP-1</strain>
    </source>
</reference>
<dbReference type="InterPro" id="IPR013767">
    <property type="entry name" value="PAS_fold"/>
</dbReference>
<dbReference type="Pfam" id="PF00989">
    <property type="entry name" value="PAS"/>
    <property type="match status" value="1"/>
</dbReference>
<comment type="caution">
    <text evidence="13">The sequence shown here is derived from an EMBL/GenBank/DDBJ whole genome shotgun (WGS) entry which is preliminary data.</text>
</comment>
<dbReference type="InterPro" id="IPR001789">
    <property type="entry name" value="Sig_transdc_resp-reg_receiver"/>
</dbReference>
<dbReference type="CDD" id="cd00082">
    <property type="entry name" value="HisKA"/>
    <property type="match status" value="1"/>
</dbReference>
<evidence type="ECO:0000256" key="7">
    <source>
        <dbReference type="ARBA" id="ARBA00023012"/>
    </source>
</evidence>
<gene>
    <name evidence="13" type="ORF">BG60_25620</name>
</gene>
<comment type="catalytic activity">
    <reaction evidence="1">
        <text>ATP + protein L-histidine = ADP + protein N-phospho-L-histidine.</text>
        <dbReference type="EC" id="2.7.13.3"/>
    </reaction>
</comment>
<proteinExistence type="predicted"/>
<keyword evidence="6 13" id="KW-0418">Kinase</keyword>
<dbReference type="SMART" id="SM00388">
    <property type="entry name" value="HisKA"/>
    <property type="match status" value="1"/>
</dbReference>
<dbReference type="Pfam" id="PF02518">
    <property type="entry name" value="HATPase_c"/>
    <property type="match status" value="1"/>
</dbReference>
<dbReference type="Gene3D" id="1.10.287.130">
    <property type="match status" value="1"/>
</dbReference>
<dbReference type="InterPro" id="IPR036097">
    <property type="entry name" value="HisK_dim/P_sf"/>
</dbReference>